<protein>
    <submittedName>
        <fullName evidence="2">Uncharacterized protein</fullName>
    </submittedName>
</protein>
<accession>A0A834MZ42</accession>
<evidence type="ECO:0000313" key="2">
    <source>
        <dbReference type="EMBL" id="KAF7388293.1"/>
    </source>
</evidence>
<comment type="caution">
    <text evidence="2">The sequence shown here is derived from an EMBL/GenBank/DDBJ whole genome shotgun (WGS) entry which is preliminary data.</text>
</comment>
<keyword evidence="3" id="KW-1185">Reference proteome</keyword>
<feature type="compositionally biased region" description="Polar residues" evidence="1">
    <location>
        <begin position="173"/>
        <end position="184"/>
    </location>
</feature>
<dbReference type="Proteomes" id="UP000617340">
    <property type="component" value="Unassembled WGS sequence"/>
</dbReference>
<dbReference type="AlphaFoldDB" id="A0A834MZ42"/>
<name>A0A834MZ42_VESGE</name>
<sequence>MRTASQERVYGYIKILQDSSDKPARLAGTKILEGDELGDEPISRDMPTHLGEVDSLIDVVPSTEKHYSSHWTEVKKGSCWRSRSSDGSNPQPPLLTTQADYKVGLSLCAQCLIRGCIDQDEKDRYRGRGICGGGIWKEGAEDLVPCSIQSPTSRTRTNGLRVGEGGQEVVTGPTQDRVPTTTGDAASCESVLPTSPTPSKAARETAGFARGNFIFKAQADVFENAIAKYNTLHYLYPVPEKRYRKRISELVRNYLLVQKLKTCHIYNTEEENTDNGENLSGSALRKEKHAGLVVYINGLDSTEVERISPGIAVCVAHRVRNKALASDMYSNVSRSITRQ</sequence>
<organism evidence="2 3">
    <name type="scientific">Vespula germanica</name>
    <name type="common">German yellow jacket</name>
    <name type="synonym">Paravespula germanica</name>
    <dbReference type="NCBI Taxonomy" id="30212"/>
    <lineage>
        <taxon>Eukaryota</taxon>
        <taxon>Metazoa</taxon>
        <taxon>Ecdysozoa</taxon>
        <taxon>Arthropoda</taxon>
        <taxon>Hexapoda</taxon>
        <taxon>Insecta</taxon>
        <taxon>Pterygota</taxon>
        <taxon>Neoptera</taxon>
        <taxon>Endopterygota</taxon>
        <taxon>Hymenoptera</taxon>
        <taxon>Apocrita</taxon>
        <taxon>Aculeata</taxon>
        <taxon>Vespoidea</taxon>
        <taxon>Vespidae</taxon>
        <taxon>Vespinae</taxon>
        <taxon>Vespula</taxon>
    </lineage>
</organism>
<evidence type="ECO:0000256" key="1">
    <source>
        <dbReference type="SAM" id="MobiDB-lite"/>
    </source>
</evidence>
<reference evidence="2" key="1">
    <citation type="journal article" date="2020" name="G3 (Bethesda)">
        <title>High-Quality Assemblies for Three Invasive Social Wasps from the &lt;i&gt;Vespula&lt;/i&gt; Genus.</title>
        <authorList>
            <person name="Harrop T.W.R."/>
            <person name="Guhlin J."/>
            <person name="McLaughlin G.M."/>
            <person name="Permina E."/>
            <person name="Stockwell P."/>
            <person name="Gilligan J."/>
            <person name="Le Lec M.F."/>
            <person name="Gruber M.A.M."/>
            <person name="Quinn O."/>
            <person name="Lovegrove M."/>
            <person name="Duncan E.J."/>
            <person name="Remnant E.J."/>
            <person name="Van Eeckhoven J."/>
            <person name="Graham B."/>
            <person name="Knapp R.A."/>
            <person name="Langford K.W."/>
            <person name="Kronenberg Z."/>
            <person name="Press M.O."/>
            <person name="Eacker S.M."/>
            <person name="Wilson-Rankin E.E."/>
            <person name="Purcell J."/>
            <person name="Lester P.J."/>
            <person name="Dearden P.K."/>
        </authorList>
    </citation>
    <scope>NUCLEOTIDE SEQUENCE</scope>
    <source>
        <strain evidence="2">Linc-1</strain>
    </source>
</reference>
<dbReference type="EMBL" id="JACSDZ010000013">
    <property type="protein sequence ID" value="KAF7388293.1"/>
    <property type="molecule type" value="Genomic_DNA"/>
</dbReference>
<gene>
    <name evidence="2" type="ORF">HZH68_012235</name>
</gene>
<proteinExistence type="predicted"/>
<feature type="region of interest" description="Disordered" evidence="1">
    <location>
        <begin position="173"/>
        <end position="199"/>
    </location>
</feature>
<evidence type="ECO:0000313" key="3">
    <source>
        <dbReference type="Proteomes" id="UP000617340"/>
    </source>
</evidence>